<dbReference type="InterPro" id="IPR017871">
    <property type="entry name" value="ABC_transporter-like_CS"/>
</dbReference>
<dbReference type="EMBL" id="SLXQ01000001">
    <property type="protein sequence ID" value="TCP57472.1"/>
    <property type="molecule type" value="Genomic_DNA"/>
</dbReference>
<dbReference type="GO" id="GO:0016887">
    <property type="term" value="F:ATP hydrolysis activity"/>
    <property type="evidence" value="ECO:0007669"/>
    <property type="project" value="InterPro"/>
</dbReference>
<evidence type="ECO:0000256" key="8">
    <source>
        <dbReference type="SAM" id="MobiDB-lite"/>
    </source>
</evidence>
<dbReference type="GO" id="GO:0043190">
    <property type="term" value="C:ATP-binding cassette (ABC) transporter complex"/>
    <property type="evidence" value="ECO:0007669"/>
    <property type="project" value="InterPro"/>
</dbReference>
<dbReference type="InterPro" id="IPR027417">
    <property type="entry name" value="P-loop_NTPase"/>
</dbReference>
<dbReference type="InterPro" id="IPR003593">
    <property type="entry name" value="AAA+_ATPase"/>
</dbReference>
<feature type="region of interest" description="Disordered" evidence="8">
    <location>
        <begin position="349"/>
        <end position="380"/>
    </location>
</feature>
<dbReference type="PROSITE" id="PS50893">
    <property type="entry name" value="ABC_TRANSPORTER_2"/>
    <property type="match status" value="1"/>
</dbReference>
<dbReference type="InterPro" id="IPR013611">
    <property type="entry name" value="Transp-assoc_OB_typ2"/>
</dbReference>
<comment type="subunit">
    <text evidence="7">The complex is composed of two ATP-binding proteins (PotA), two transmembrane proteins (PotB and PotC) and a solute-binding protein (PotD).</text>
</comment>
<keyword evidence="2 7" id="KW-1003">Cell membrane</keyword>
<evidence type="ECO:0000256" key="1">
    <source>
        <dbReference type="ARBA" id="ARBA00022448"/>
    </source>
</evidence>
<dbReference type="EC" id="7.6.2.11" evidence="7"/>
<comment type="similarity">
    <text evidence="7">Belongs to the ABC transporter superfamily. Spermidine/putrescine importer (TC 3.A.1.11.1) family.</text>
</comment>
<keyword evidence="5 7" id="KW-1278">Translocase</keyword>
<dbReference type="Pfam" id="PF08402">
    <property type="entry name" value="TOBE_2"/>
    <property type="match status" value="1"/>
</dbReference>
<feature type="compositionally biased region" description="Low complexity" evidence="8">
    <location>
        <begin position="349"/>
        <end position="358"/>
    </location>
</feature>
<evidence type="ECO:0000256" key="5">
    <source>
        <dbReference type="ARBA" id="ARBA00022967"/>
    </source>
</evidence>
<comment type="catalytic activity">
    <reaction evidence="7">
        <text>ATP + H2O + polyamine-[polyamine-binding protein]Side 1 = ADP + phosphate + polyamineSide 2 + [polyamine-binding protein]Side 1.</text>
        <dbReference type="EC" id="7.6.2.11"/>
    </reaction>
</comment>
<gene>
    <name evidence="7" type="primary">potA</name>
    <name evidence="10" type="ORF">EV191_1011429</name>
</gene>
<evidence type="ECO:0000313" key="11">
    <source>
        <dbReference type="Proteomes" id="UP000294911"/>
    </source>
</evidence>
<proteinExistence type="inferred from homology"/>
<keyword evidence="1 7" id="KW-0813">Transport</keyword>
<dbReference type="Pfam" id="PF00005">
    <property type="entry name" value="ABC_tran"/>
    <property type="match status" value="1"/>
</dbReference>
<evidence type="ECO:0000256" key="6">
    <source>
        <dbReference type="ARBA" id="ARBA00023136"/>
    </source>
</evidence>
<organism evidence="10 11">
    <name type="scientific">Tamaricihabitans halophyticus</name>
    <dbReference type="NCBI Taxonomy" id="1262583"/>
    <lineage>
        <taxon>Bacteria</taxon>
        <taxon>Bacillati</taxon>
        <taxon>Actinomycetota</taxon>
        <taxon>Actinomycetes</taxon>
        <taxon>Pseudonocardiales</taxon>
        <taxon>Pseudonocardiaceae</taxon>
        <taxon>Tamaricihabitans</taxon>
    </lineage>
</organism>
<dbReference type="InterPro" id="IPR003439">
    <property type="entry name" value="ABC_transporter-like_ATP-bd"/>
</dbReference>
<dbReference type="GO" id="GO:0015417">
    <property type="term" value="F:ABC-type polyamine transporter activity"/>
    <property type="evidence" value="ECO:0007669"/>
    <property type="project" value="UniProtKB-EC"/>
</dbReference>
<evidence type="ECO:0000313" key="10">
    <source>
        <dbReference type="EMBL" id="TCP57472.1"/>
    </source>
</evidence>
<dbReference type="InterPro" id="IPR005893">
    <property type="entry name" value="PotA-like"/>
</dbReference>
<comment type="function">
    <text evidence="7">Part of the ABC transporter complex PotABCD involved in spermidine/putrescine import. Responsible for energy coupling to the transport system.</text>
</comment>
<dbReference type="AlphaFoldDB" id="A0A4R2R3Q6"/>
<evidence type="ECO:0000256" key="4">
    <source>
        <dbReference type="ARBA" id="ARBA00022840"/>
    </source>
</evidence>
<dbReference type="NCBIfam" id="TIGR01187">
    <property type="entry name" value="potA"/>
    <property type="match status" value="1"/>
</dbReference>
<dbReference type="SUPFAM" id="SSF50331">
    <property type="entry name" value="MOP-like"/>
    <property type="match status" value="1"/>
</dbReference>
<dbReference type="InterPro" id="IPR008995">
    <property type="entry name" value="Mo/tungstate-bd_C_term_dom"/>
</dbReference>
<dbReference type="PROSITE" id="PS00211">
    <property type="entry name" value="ABC_TRANSPORTER_1"/>
    <property type="match status" value="1"/>
</dbReference>
<comment type="caution">
    <text evidence="10">The sequence shown here is derived from an EMBL/GenBank/DDBJ whole genome shotgun (WGS) entry which is preliminary data.</text>
</comment>
<evidence type="ECO:0000259" key="9">
    <source>
        <dbReference type="PROSITE" id="PS50893"/>
    </source>
</evidence>
<dbReference type="PANTHER" id="PTHR42781:SF4">
    <property type="entry name" value="SPERMIDINE_PUTRESCINE IMPORT ATP-BINDING PROTEIN POTA"/>
    <property type="match status" value="1"/>
</dbReference>
<dbReference type="PANTHER" id="PTHR42781">
    <property type="entry name" value="SPERMIDINE/PUTRESCINE IMPORT ATP-BINDING PROTEIN POTA"/>
    <property type="match status" value="1"/>
</dbReference>
<dbReference type="SMART" id="SM00382">
    <property type="entry name" value="AAA"/>
    <property type="match status" value="1"/>
</dbReference>
<name>A0A4R2R3Q6_9PSEU</name>
<keyword evidence="11" id="KW-1185">Reference proteome</keyword>
<evidence type="ECO:0000256" key="2">
    <source>
        <dbReference type="ARBA" id="ARBA00022475"/>
    </source>
</evidence>
<keyword evidence="6 7" id="KW-0472">Membrane</keyword>
<reference evidence="10 11" key="1">
    <citation type="submission" date="2019-03" db="EMBL/GenBank/DDBJ databases">
        <title>Genomic Encyclopedia of Type Strains, Phase IV (KMG-IV): sequencing the most valuable type-strain genomes for metagenomic binning, comparative biology and taxonomic classification.</title>
        <authorList>
            <person name="Goeker M."/>
        </authorList>
    </citation>
    <scope>NUCLEOTIDE SEQUENCE [LARGE SCALE GENOMIC DNA]</scope>
    <source>
        <strain evidence="10 11">DSM 45765</strain>
    </source>
</reference>
<dbReference type="Gene3D" id="3.40.50.300">
    <property type="entry name" value="P-loop containing nucleotide triphosphate hydrolases"/>
    <property type="match status" value="1"/>
</dbReference>
<dbReference type="InterPro" id="IPR050093">
    <property type="entry name" value="ABC_SmlMolc_Importer"/>
</dbReference>
<dbReference type="FunFam" id="3.40.50.300:FF:000133">
    <property type="entry name" value="Spermidine/putrescine import ATP-binding protein PotA"/>
    <property type="match status" value="1"/>
</dbReference>
<keyword evidence="3 7" id="KW-0547">Nucleotide-binding</keyword>
<sequence>MEQAGRKMTVADRKQDGIDTDAGVAAVELRGIRKKYGKSFAVDGVDLRVADGEFLTLLGPSGCGKTTLLSLIAGFLQPDEGDLLVGGESMTNVAPHRRPVNTVFQDYALFPHMSVCDNVAFGLRMEGVPRRKARQQAVEALEGVALDTHAERRPAELSGGQRQRVALARALVKKPQVLLLDEPFAALDLQLRRRMQLELRALHRQSGTTFVFVTHDQDEAAVLSDRVVVLRDGQIEQLGTPAAIYDHPASRFVAEFIGESNVFDAARQTDGSIYVDALDRTVPNGHPQGDSAAAEQFSYAVRPERILLRSSVSSTVDDDAIAVPMTVREAIRVGETTRVLLELPSGRSLTSASSATSTDWRPGDEVVATWRPDDGNLLTR</sequence>
<keyword evidence="4 7" id="KW-0067">ATP-binding</keyword>
<protein>
    <recommendedName>
        <fullName evidence="7">Spermidine/putrescine import ATP-binding protein PotA</fullName>
        <ecNumber evidence="7">7.6.2.11</ecNumber>
    </recommendedName>
</protein>
<accession>A0A4R2R3Q6</accession>
<feature type="domain" description="ABC transporter" evidence="9">
    <location>
        <begin position="27"/>
        <end position="257"/>
    </location>
</feature>
<evidence type="ECO:0000256" key="7">
    <source>
        <dbReference type="RuleBase" id="RU364083"/>
    </source>
</evidence>
<dbReference type="Proteomes" id="UP000294911">
    <property type="component" value="Unassembled WGS sequence"/>
</dbReference>
<dbReference type="Gene3D" id="2.40.50.100">
    <property type="match status" value="1"/>
</dbReference>
<evidence type="ECO:0000256" key="3">
    <source>
        <dbReference type="ARBA" id="ARBA00022741"/>
    </source>
</evidence>
<dbReference type="GO" id="GO:0005524">
    <property type="term" value="F:ATP binding"/>
    <property type="evidence" value="ECO:0007669"/>
    <property type="project" value="UniProtKB-KW"/>
</dbReference>
<dbReference type="SUPFAM" id="SSF52540">
    <property type="entry name" value="P-loop containing nucleoside triphosphate hydrolases"/>
    <property type="match status" value="1"/>
</dbReference>